<evidence type="ECO:0000256" key="5">
    <source>
        <dbReference type="ARBA" id="ARBA00022692"/>
    </source>
</evidence>
<feature type="transmembrane region" description="Helical" evidence="8">
    <location>
        <begin position="348"/>
        <end position="368"/>
    </location>
</feature>
<dbReference type="EMBL" id="CP094358">
    <property type="protein sequence ID" value="UOB16478.1"/>
    <property type="molecule type" value="Genomic_DNA"/>
</dbReference>
<proteinExistence type="inferred from homology"/>
<keyword evidence="7 8" id="KW-0472">Membrane</keyword>
<feature type="transmembrane region" description="Helical" evidence="8">
    <location>
        <begin position="74"/>
        <end position="91"/>
    </location>
</feature>
<feature type="transmembrane region" description="Helical" evidence="8">
    <location>
        <begin position="198"/>
        <end position="216"/>
    </location>
</feature>
<evidence type="ECO:0000256" key="8">
    <source>
        <dbReference type="SAM" id="Phobius"/>
    </source>
</evidence>
<feature type="transmembrane region" description="Helical" evidence="8">
    <location>
        <begin position="270"/>
        <end position="290"/>
    </location>
</feature>
<comment type="subcellular location">
    <subcellularLocation>
        <location evidence="1">Cell membrane</location>
        <topology evidence="1">Multi-pass membrane protein</topology>
    </subcellularLocation>
</comment>
<dbReference type="GO" id="GO:0015556">
    <property type="term" value="F:C4-dicarboxylate transmembrane transporter activity"/>
    <property type="evidence" value="ECO:0007669"/>
    <property type="project" value="InterPro"/>
</dbReference>
<dbReference type="GO" id="GO:0005886">
    <property type="term" value="C:plasma membrane"/>
    <property type="evidence" value="ECO:0007669"/>
    <property type="project" value="UniProtKB-SubCell"/>
</dbReference>
<evidence type="ECO:0000256" key="3">
    <source>
        <dbReference type="ARBA" id="ARBA00022448"/>
    </source>
</evidence>
<dbReference type="NCBIfam" id="TIGR00771">
    <property type="entry name" value="DcuC"/>
    <property type="match status" value="1"/>
</dbReference>
<dbReference type="AlphaFoldDB" id="A0A9E7D0X7"/>
<feature type="transmembrane region" description="Helical" evidence="8">
    <location>
        <begin position="27"/>
        <end position="43"/>
    </location>
</feature>
<evidence type="ECO:0000256" key="2">
    <source>
        <dbReference type="ARBA" id="ARBA00005275"/>
    </source>
</evidence>
<keyword evidence="5 8" id="KW-0812">Transmembrane</keyword>
<evidence type="ECO:0000313" key="10">
    <source>
        <dbReference type="Proteomes" id="UP000831290"/>
    </source>
</evidence>
<evidence type="ECO:0000256" key="7">
    <source>
        <dbReference type="ARBA" id="ARBA00023136"/>
    </source>
</evidence>
<feature type="transmembrane region" description="Helical" evidence="8">
    <location>
        <begin position="138"/>
        <end position="155"/>
    </location>
</feature>
<dbReference type="Pfam" id="PF03606">
    <property type="entry name" value="DcuC"/>
    <property type="match status" value="1"/>
</dbReference>
<dbReference type="PANTHER" id="PTHR42002:SF2">
    <property type="entry name" value="ANAEROBIC C4-DICARBOXYLATE TRANSPORTER DCUC-RELATED"/>
    <property type="match status" value="1"/>
</dbReference>
<comment type="similarity">
    <text evidence="2">Belongs to the DcuC/DcuD transporter (TC 2.A.61) family.</text>
</comment>
<feature type="transmembrane region" description="Helical" evidence="8">
    <location>
        <begin position="162"/>
        <end position="186"/>
    </location>
</feature>
<organism evidence="9 10">
    <name type="scientific">Abyssalbus ytuae</name>
    <dbReference type="NCBI Taxonomy" id="2926907"/>
    <lineage>
        <taxon>Bacteria</taxon>
        <taxon>Pseudomonadati</taxon>
        <taxon>Bacteroidota</taxon>
        <taxon>Flavobacteriia</taxon>
        <taxon>Flavobacteriales</taxon>
        <taxon>Flavobacteriaceae</taxon>
        <taxon>Abyssalbus</taxon>
    </lineage>
</organism>
<dbReference type="NCBIfam" id="NF037994">
    <property type="entry name" value="DcuC_1"/>
    <property type="match status" value="1"/>
</dbReference>
<keyword evidence="4" id="KW-1003">Cell membrane</keyword>
<evidence type="ECO:0000256" key="4">
    <source>
        <dbReference type="ARBA" id="ARBA00022475"/>
    </source>
</evidence>
<keyword evidence="3" id="KW-0813">Transport</keyword>
<keyword evidence="10" id="KW-1185">Reference proteome</keyword>
<dbReference type="PANTHER" id="PTHR42002">
    <property type="entry name" value="ANAEROBIC C4-DICARBOXYLATE TRANSPORTER DCUC-RELATED"/>
    <property type="match status" value="1"/>
</dbReference>
<evidence type="ECO:0000313" key="9">
    <source>
        <dbReference type="EMBL" id="UOB16478.1"/>
    </source>
</evidence>
<keyword evidence="6 8" id="KW-1133">Transmembrane helix</keyword>
<feature type="transmembrane region" description="Helical" evidence="8">
    <location>
        <begin position="6"/>
        <end position="20"/>
    </location>
</feature>
<reference evidence="9" key="1">
    <citation type="submission" date="2022-03" db="EMBL/GenBank/DDBJ databases">
        <title>Description of Abyssus ytuae gen. nov., sp. nov., a novel member of the family Flavobacteriaceae isolated from the sediment of Mariana Trench.</title>
        <authorList>
            <person name="Zhang J."/>
            <person name="Xu X."/>
        </authorList>
    </citation>
    <scope>NUCLEOTIDE SEQUENCE</scope>
    <source>
        <strain evidence="9">MT3330</strain>
    </source>
</reference>
<gene>
    <name evidence="9" type="primary">dcuC</name>
    <name evidence="9" type="ORF">MQE35_12110</name>
</gene>
<feature type="transmembrane region" description="Helical" evidence="8">
    <location>
        <begin position="237"/>
        <end position="258"/>
    </location>
</feature>
<dbReference type="Proteomes" id="UP000831290">
    <property type="component" value="Chromosome"/>
</dbReference>
<evidence type="ECO:0000256" key="6">
    <source>
        <dbReference type="ARBA" id="ARBA00022989"/>
    </source>
</evidence>
<dbReference type="InterPro" id="IPR018385">
    <property type="entry name" value="C4_dicarb_anaerob_car-like"/>
</dbReference>
<accession>A0A9E7D0X7</accession>
<protein>
    <submittedName>
        <fullName evidence="9">C4-dicarboxylate transporter DcuC</fullName>
    </submittedName>
</protein>
<feature type="transmembrane region" description="Helical" evidence="8">
    <location>
        <begin position="311"/>
        <end position="336"/>
    </location>
</feature>
<dbReference type="InterPro" id="IPR004669">
    <property type="entry name" value="C4_dicarb_anaerob_car"/>
</dbReference>
<dbReference type="KEGG" id="fbm:MQE35_12110"/>
<evidence type="ECO:0000256" key="1">
    <source>
        <dbReference type="ARBA" id="ARBA00004651"/>
    </source>
</evidence>
<dbReference type="RefSeq" id="WP_255841668.1">
    <property type="nucleotide sequence ID" value="NZ_CP094358.1"/>
</dbReference>
<sequence>MSITPVIPLLFIVVTAWLLLKKYHPHAVLLISGLLMLLIALLIKHKMPVLEEPTGFTGFDLFKYIKESFAKTNAGVGLMIMSIGGFVAYIDKIGASNALVHVAMKPLKLFKSYPYIAASLVIPMGQVLFVAIPSAAGLGLLLMASLYPILTNLGVSKISAASVITASTAFGMGPASAITASATSIVEMDTISFFLNHQIPLVLPLSISMMITYYFVNRYYDKKNNEHIHKKEIKEEPIRVPLVYAVIPILPILLLIIFSELFNFFKSPVSLDTTTAMFISLFIALFFELVRTRNIKTVFDSLKIFWGGMGNIFKSVVTLIIAADIFAKGLISLGFIDGLIEVSQNIGFGAVGISIVMTVMIFLASMLMGSGNASFFAFGPLVPKIAAKLGATSTSLILPMQLSASMGRTVSPVAGIIIAVSEIAKVSTLDIVKRNLIPLTVALIIMLCYHFI</sequence>
<name>A0A9E7D0X7_9FLAO</name>